<dbReference type="Proteomes" id="UP001589887">
    <property type="component" value="Unassembled WGS sequence"/>
</dbReference>
<evidence type="ECO:0000313" key="3">
    <source>
        <dbReference type="EMBL" id="MFC0847494.1"/>
    </source>
</evidence>
<keyword evidence="2" id="KW-0812">Transmembrane</keyword>
<evidence type="ECO:0000256" key="1">
    <source>
        <dbReference type="SAM" id="MobiDB-lite"/>
    </source>
</evidence>
<keyword evidence="2" id="KW-1133">Transmembrane helix</keyword>
<evidence type="ECO:0008006" key="5">
    <source>
        <dbReference type="Google" id="ProtNLM"/>
    </source>
</evidence>
<gene>
    <name evidence="3" type="ORF">ACFH04_27860</name>
</gene>
<feature type="compositionally biased region" description="Basic and acidic residues" evidence="1">
    <location>
        <begin position="10"/>
        <end position="32"/>
    </location>
</feature>
<dbReference type="EMBL" id="JBHMQV010000009">
    <property type="protein sequence ID" value="MFC0847494.1"/>
    <property type="molecule type" value="Genomic_DNA"/>
</dbReference>
<feature type="compositionally biased region" description="Low complexity" evidence="1">
    <location>
        <begin position="213"/>
        <end position="236"/>
    </location>
</feature>
<protein>
    <recommendedName>
        <fullName evidence="5">DUF4232 domain-containing protein</fullName>
    </recommendedName>
</protein>
<keyword evidence="2" id="KW-0472">Membrane</keyword>
<feature type="compositionally biased region" description="Gly residues" evidence="1">
    <location>
        <begin position="237"/>
        <end position="247"/>
    </location>
</feature>
<keyword evidence="4" id="KW-1185">Reference proteome</keyword>
<proteinExistence type="predicted"/>
<feature type="region of interest" description="Disordered" evidence="1">
    <location>
        <begin position="178"/>
        <end position="252"/>
    </location>
</feature>
<feature type="compositionally biased region" description="Gly residues" evidence="1">
    <location>
        <begin position="372"/>
        <end position="384"/>
    </location>
</feature>
<feature type="region of interest" description="Disordered" evidence="1">
    <location>
        <begin position="356"/>
        <end position="426"/>
    </location>
</feature>
<feature type="compositionally biased region" description="Basic and acidic residues" evidence="1">
    <location>
        <begin position="62"/>
        <end position="75"/>
    </location>
</feature>
<evidence type="ECO:0000313" key="4">
    <source>
        <dbReference type="Proteomes" id="UP001589887"/>
    </source>
</evidence>
<feature type="compositionally biased region" description="Low complexity" evidence="1">
    <location>
        <begin position="385"/>
        <end position="408"/>
    </location>
</feature>
<accession>A0ABV6TP10</accession>
<comment type="caution">
    <text evidence="3">The sequence shown here is derived from an EMBL/GenBank/DDBJ whole genome shotgun (WGS) entry which is preliminary data.</text>
</comment>
<evidence type="ECO:0000256" key="2">
    <source>
        <dbReference type="SAM" id="Phobius"/>
    </source>
</evidence>
<feature type="region of interest" description="Disordered" evidence="1">
    <location>
        <begin position="1"/>
        <end position="107"/>
    </location>
</feature>
<feature type="transmembrane region" description="Helical" evidence="2">
    <location>
        <begin position="150"/>
        <end position="169"/>
    </location>
</feature>
<reference evidence="3 4" key="1">
    <citation type="submission" date="2024-09" db="EMBL/GenBank/DDBJ databases">
        <authorList>
            <person name="Sun Q."/>
            <person name="Mori K."/>
        </authorList>
    </citation>
    <scope>NUCLEOTIDE SEQUENCE [LARGE SCALE GENOMIC DNA]</scope>
    <source>
        <strain evidence="3 4">JCM 4557</strain>
    </source>
</reference>
<dbReference type="RefSeq" id="WP_394322322.1">
    <property type="nucleotide sequence ID" value="NZ_JBHMQV010000009.1"/>
</dbReference>
<feature type="compositionally biased region" description="Basic and acidic residues" evidence="1">
    <location>
        <begin position="203"/>
        <end position="212"/>
    </location>
</feature>
<sequence>MSAKWNAGFGDREDRRGDGDERGDHRGRRDGTSYDADGSYGTDGLTDGLYGTDSPYGTAGARGEHGHHGEHGDRGHGRRHGESTYGPDRPLDDRTGNGIVNDPFPPGLTPDEDALRRMLHGAVDGMEPSEGALDHLRRAVPARQARKRHAMVGAAAAALLIGTAVPAFLHVANSGAASEDRPTIAGHGQQAQGGTGTAPGVEDGDRGADRPSGRTPRTPAPTGTVKPVEPGRTAVGGTVGGETGPVGGPVVPGSPVCDATELGVKSARISKPDADGKVYGTFRVANVSQKLCQVSGAGKVDFQALGAADASRITVVDHSTGDPAARLPDPSLEATGLVLKPSAAYEIKFAWVPSETCPKPQPSPDPSPSTVSGGGGAATGGTGTGTAPTGAEPQLGAADPATPATPTDGKVAVTHVAEPGAPTAEATIPNACAGTIYRTGVLAAPTPAAP</sequence>
<feature type="compositionally biased region" description="Low complexity" evidence="1">
    <location>
        <begin position="40"/>
        <end position="53"/>
    </location>
</feature>
<name>A0ABV6TP10_9ACTN</name>
<organism evidence="3 4">
    <name type="scientific">Streptomyces noboritoensis</name>
    <dbReference type="NCBI Taxonomy" id="67337"/>
    <lineage>
        <taxon>Bacteria</taxon>
        <taxon>Bacillati</taxon>
        <taxon>Actinomycetota</taxon>
        <taxon>Actinomycetes</taxon>
        <taxon>Kitasatosporales</taxon>
        <taxon>Streptomycetaceae</taxon>
        <taxon>Streptomyces</taxon>
    </lineage>
</organism>